<reference evidence="3" key="1">
    <citation type="submission" date="2021-03" db="EMBL/GenBank/DDBJ databases">
        <authorList>
            <person name="Bekaert M."/>
        </authorList>
    </citation>
    <scope>NUCLEOTIDE SEQUENCE</scope>
</reference>
<evidence type="ECO:0000259" key="2">
    <source>
        <dbReference type="PROSITE" id="PS50157"/>
    </source>
</evidence>
<name>A0A8S3T3M7_MYTED</name>
<comment type="caution">
    <text evidence="3">The sequence shown here is derived from an EMBL/GenBank/DDBJ whole genome shotgun (WGS) entry which is preliminary data.</text>
</comment>
<protein>
    <recommendedName>
        <fullName evidence="2">C2H2-type domain-containing protein</fullName>
    </recommendedName>
</protein>
<organism evidence="3 4">
    <name type="scientific">Mytilus edulis</name>
    <name type="common">Blue mussel</name>
    <dbReference type="NCBI Taxonomy" id="6550"/>
    <lineage>
        <taxon>Eukaryota</taxon>
        <taxon>Metazoa</taxon>
        <taxon>Spiralia</taxon>
        <taxon>Lophotrochozoa</taxon>
        <taxon>Mollusca</taxon>
        <taxon>Bivalvia</taxon>
        <taxon>Autobranchia</taxon>
        <taxon>Pteriomorphia</taxon>
        <taxon>Mytilida</taxon>
        <taxon>Mytiloidea</taxon>
        <taxon>Mytilidae</taxon>
        <taxon>Mytilinae</taxon>
        <taxon>Mytilus</taxon>
    </lineage>
</organism>
<dbReference type="PROSITE" id="PS50157">
    <property type="entry name" value="ZINC_FINGER_C2H2_2"/>
    <property type="match status" value="1"/>
</dbReference>
<dbReference type="OrthoDB" id="6160938at2759"/>
<gene>
    <name evidence="3" type="ORF">MEDL_38266</name>
</gene>
<evidence type="ECO:0000313" key="3">
    <source>
        <dbReference type="EMBL" id="CAG2225118.1"/>
    </source>
</evidence>
<keyword evidence="1" id="KW-0863">Zinc-finger</keyword>
<evidence type="ECO:0000256" key="1">
    <source>
        <dbReference type="PROSITE-ProRule" id="PRU00042"/>
    </source>
</evidence>
<dbReference type="Gene3D" id="3.30.160.60">
    <property type="entry name" value="Classic Zinc Finger"/>
    <property type="match status" value="1"/>
</dbReference>
<keyword evidence="1" id="KW-0479">Metal-binding</keyword>
<feature type="domain" description="C2H2-type" evidence="2">
    <location>
        <begin position="71"/>
        <end position="99"/>
    </location>
</feature>
<keyword evidence="4" id="KW-1185">Reference proteome</keyword>
<sequence length="204" mass="23289">MMGKALGLTLGHIGCDRVAVSETINTHPRREIVENGVIFNEVPDSFKTKLVQPRDHYKRTDQAIVEGKSEIRCEDCETVFKKQEYLKRHTKNIHRVETIKKNDEDTGMMISYTVINNDDYTSMKGGDECFCGNRLNRQQYPSKPDSQCNKRCSGEHGRILKKDKEPAVQDLKLLHHCHGTLFINANLKKVENKPPPLIQTIVGL</sequence>
<dbReference type="AlphaFoldDB" id="A0A8S3T3M7"/>
<accession>A0A8S3T3M7</accession>
<dbReference type="InterPro" id="IPR013087">
    <property type="entry name" value="Znf_C2H2_type"/>
</dbReference>
<dbReference type="GO" id="GO:0008270">
    <property type="term" value="F:zinc ion binding"/>
    <property type="evidence" value="ECO:0007669"/>
    <property type="project" value="UniProtKB-KW"/>
</dbReference>
<proteinExistence type="predicted"/>
<dbReference type="Pfam" id="PF01822">
    <property type="entry name" value="WSC"/>
    <property type="match status" value="1"/>
</dbReference>
<dbReference type="Proteomes" id="UP000683360">
    <property type="component" value="Unassembled WGS sequence"/>
</dbReference>
<dbReference type="EMBL" id="CAJPWZ010001837">
    <property type="protein sequence ID" value="CAG2225118.1"/>
    <property type="molecule type" value="Genomic_DNA"/>
</dbReference>
<dbReference type="InterPro" id="IPR002889">
    <property type="entry name" value="WSC_carb-bd"/>
</dbReference>
<dbReference type="PROSITE" id="PS00028">
    <property type="entry name" value="ZINC_FINGER_C2H2_1"/>
    <property type="match status" value="1"/>
</dbReference>
<keyword evidence="1" id="KW-0862">Zinc</keyword>
<evidence type="ECO:0000313" key="4">
    <source>
        <dbReference type="Proteomes" id="UP000683360"/>
    </source>
</evidence>